<sequence>MALADVCGFKLGNENMYFGSNADREMGIPCLKDALQMSSNFTVPHGVNYLNINTALTSDDSKVKIQFDHGTTTLAFKFQHGVIVAVDSRATAGPSIESQTVKKVIEINPYLLGTMAGGAADCMYWERVLASQCRPPPPKNAKKSQKIFTKTKNSRVPTTRFENQNPRLFGIVGKVTTSAVL</sequence>
<comment type="subcellular location">
    <subcellularLocation>
        <location evidence="4">Cytoplasm</location>
    </subcellularLocation>
    <subcellularLocation>
        <location evidence="4">Nucleus</location>
    </subcellularLocation>
</comment>
<evidence type="ECO:0000256" key="1">
    <source>
        <dbReference type="ARBA" id="ARBA00022490"/>
    </source>
</evidence>
<evidence type="ECO:0000313" key="7">
    <source>
        <dbReference type="Proteomes" id="UP001283361"/>
    </source>
</evidence>
<keyword evidence="1 4" id="KW-0963">Cytoplasm</keyword>
<comment type="caution">
    <text evidence="6">The sequence shown here is derived from an EMBL/GenBank/DDBJ whole genome shotgun (WGS) entry which is preliminary data.</text>
</comment>
<dbReference type="Gene3D" id="3.60.20.10">
    <property type="entry name" value="Glutamine Phosphoribosylpyrophosphate, subunit 1, domain 1"/>
    <property type="match status" value="1"/>
</dbReference>
<protein>
    <recommendedName>
        <fullName evidence="4">Proteasome subunit beta</fullName>
    </recommendedName>
</protein>
<reference evidence="6" key="1">
    <citation type="journal article" date="2023" name="G3 (Bethesda)">
        <title>A reference genome for the long-term kleptoplast-retaining sea slug Elysia crispata morphotype clarki.</title>
        <authorList>
            <person name="Eastman K.E."/>
            <person name="Pendleton A.L."/>
            <person name="Shaikh M.A."/>
            <person name="Suttiyut T."/>
            <person name="Ogas R."/>
            <person name="Tomko P."/>
            <person name="Gavelis G."/>
            <person name="Widhalm J.R."/>
            <person name="Wisecaver J.H."/>
        </authorList>
    </citation>
    <scope>NUCLEOTIDE SEQUENCE</scope>
    <source>
        <strain evidence="6">ECLA1</strain>
    </source>
</reference>
<comment type="subunit">
    <text evidence="4">Component of the proteasome complex.</text>
</comment>
<dbReference type="AlphaFoldDB" id="A0AAE1B1B1"/>
<dbReference type="GO" id="GO:0005737">
    <property type="term" value="C:cytoplasm"/>
    <property type="evidence" value="ECO:0007669"/>
    <property type="project" value="UniProtKB-SubCell"/>
</dbReference>
<dbReference type="PANTHER" id="PTHR32194">
    <property type="entry name" value="METALLOPROTEASE TLDD"/>
    <property type="match status" value="1"/>
</dbReference>
<dbReference type="InterPro" id="IPR001353">
    <property type="entry name" value="Proteasome_sua/b"/>
</dbReference>
<dbReference type="GO" id="GO:0005839">
    <property type="term" value="C:proteasome core complex"/>
    <property type="evidence" value="ECO:0007669"/>
    <property type="project" value="InterPro"/>
</dbReference>
<dbReference type="EMBL" id="JAWDGP010000750">
    <property type="protein sequence ID" value="KAK3797509.1"/>
    <property type="molecule type" value="Genomic_DNA"/>
</dbReference>
<organism evidence="6 7">
    <name type="scientific">Elysia crispata</name>
    <name type="common">lettuce slug</name>
    <dbReference type="NCBI Taxonomy" id="231223"/>
    <lineage>
        <taxon>Eukaryota</taxon>
        <taxon>Metazoa</taxon>
        <taxon>Spiralia</taxon>
        <taxon>Lophotrochozoa</taxon>
        <taxon>Mollusca</taxon>
        <taxon>Gastropoda</taxon>
        <taxon>Heterobranchia</taxon>
        <taxon>Euthyneura</taxon>
        <taxon>Panpulmonata</taxon>
        <taxon>Sacoglossa</taxon>
        <taxon>Placobranchoidea</taxon>
        <taxon>Plakobranchidae</taxon>
        <taxon>Elysia</taxon>
    </lineage>
</organism>
<dbReference type="InterPro" id="IPR023333">
    <property type="entry name" value="Proteasome_suB-type"/>
</dbReference>
<keyword evidence="7" id="KW-1185">Reference proteome</keyword>
<dbReference type="GO" id="GO:0005634">
    <property type="term" value="C:nucleus"/>
    <property type="evidence" value="ECO:0007669"/>
    <property type="project" value="UniProtKB-SubCell"/>
</dbReference>
<comment type="function">
    <text evidence="4">Component of the proteasome, a multicatalytic proteinase complex which is characterized by its ability to cleave peptides with Arg, Phe, Tyr, Leu, and Glu adjacent to the leaving group at neutral or slightly basic pH. The proteasome has an ATP-dependent proteolytic activity.</text>
</comment>
<dbReference type="InterPro" id="IPR029055">
    <property type="entry name" value="Ntn_hydrolases_N"/>
</dbReference>
<proteinExistence type="inferred from homology"/>
<evidence type="ECO:0000256" key="5">
    <source>
        <dbReference type="SAM" id="MobiDB-lite"/>
    </source>
</evidence>
<dbReference type="PROSITE" id="PS00854">
    <property type="entry name" value="PROTEASOME_BETA_1"/>
    <property type="match status" value="1"/>
</dbReference>
<evidence type="ECO:0000256" key="3">
    <source>
        <dbReference type="ARBA" id="ARBA00023145"/>
    </source>
</evidence>
<keyword evidence="3" id="KW-0865">Zymogen</keyword>
<dbReference type="Pfam" id="PF00227">
    <property type="entry name" value="Proteasome"/>
    <property type="match status" value="1"/>
</dbReference>
<dbReference type="GO" id="GO:0051603">
    <property type="term" value="P:proteolysis involved in protein catabolic process"/>
    <property type="evidence" value="ECO:0007669"/>
    <property type="project" value="InterPro"/>
</dbReference>
<comment type="similarity">
    <text evidence="4">Belongs to the peptidase T1B family.</text>
</comment>
<keyword evidence="4" id="KW-0539">Nucleus</keyword>
<evidence type="ECO:0000256" key="2">
    <source>
        <dbReference type="ARBA" id="ARBA00022942"/>
    </source>
</evidence>
<keyword evidence="2 4" id="KW-0647">Proteasome</keyword>
<feature type="region of interest" description="Disordered" evidence="5">
    <location>
        <begin position="135"/>
        <end position="155"/>
    </location>
</feature>
<evidence type="ECO:0000256" key="4">
    <source>
        <dbReference type="RuleBase" id="RU004203"/>
    </source>
</evidence>
<dbReference type="SUPFAM" id="SSF56235">
    <property type="entry name" value="N-terminal nucleophile aminohydrolases (Ntn hydrolases)"/>
    <property type="match status" value="1"/>
</dbReference>
<dbReference type="Proteomes" id="UP001283361">
    <property type="component" value="Unassembled WGS sequence"/>
</dbReference>
<dbReference type="InterPro" id="IPR016050">
    <property type="entry name" value="Proteasome_bsu_CS"/>
</dbReference>
<name>A0AAE1B1B1_9GAST</name>
<feature type="compositionally biased region" description="Polar residues" evidence="5">
    <location>
        <begin position="146"/>
        <end position="155"/>
    </location>
</feature>
<dbReference type="PANTHER" id="PTHR32194:SF3">
    <property type="entry name" value="PROTEASOME SUBUNIT BETA"/>
    <property type="match status" value="1"/>
</dbReference>
<evidence type="ECO:0000313" key="6">
    <source>
        <dbReference type="EMBL" id="KAK3797509.1"/>
    </source>
</evidence>
<accession>A0AAE1B1B1</accession>
<gene>
    <name evidence="6" type="ORF">RRG08_054541</name>
</gene>